<evidence type="ECO:0000313" key="3">
    <source>
        <dbReference type="Proteomes" id="UP000006038"/>
    </source>
</evidence>
<dbReference type="eggNOG" id="KOG4658">
    <property type="taxonomic scope" value="Eukaryota"/>
</dbReference>
<feature type="domain" description="NB-ARC" evidence="1">
    <location>
        <begin position="177"/>
        <end position="339"/>
    </location>
</feature>
<dbReference type="GO" id="GO:0043531">
    <property type="term" value="F:ADP binding"/>
    <property type="evidence" value="ECO:0007669"/>
    <property type="project" value="InterPro"/>
</dbReference>
<dbReference type="AlphaFoldDB" id="J3MI65"/>
<evidence type="ECO:0000313" key="2">
    <source>
        <dbReference type="EnsemblPlants" id="OB07G10970.1"/>
    </source>
</evidence>
<protein>
    <recommendedName>
        <fullName evidence="1">NB-ARC domain-containing protein</fullName>
    </recommendedName>
</protein>
<reference evidence="2" key="2">
    <citation type="submission" date="2013-04" db="UniProtKB">
        <authorList>
            <consortium name="EnsemblPlants"/>
        </authorList>
    </citation>
    <scope>IDENTIFICATION</scope>
</reference>
<dbReference type="PANTHER" id="PTHR33377:SF115">
    <property type="entry name" value="OS05G0533301 PROTEIN"/>
    <property type="match status" value="1"/>
</dbReference>
<dbReference type="EnsemblPlants" id="OB07G10970.1">
    <property type="protein sequence ID" value="OB07G10970.1"/>
    <property type="gene ID" value="OB07G10970"/>
</dbReference>
<dbReference type="Gene3D" id="3.40.50.300">
    <property type="entry name" value="P-loop containing nucleotide triphosphate hydrolases"/>
    <property type="match status" value="1"/>
</dbReference>
<dbReference type="InterPro" id="IPR027417">
    <property type="entry name" value="P-loop_NTPase"/>
</dbReference>
<dbReference type="KEGG" id="obr:102718664"/>
<dbReference type="InterPro" id="IPR002182">
    <property type="entry name" value="NB-ARC"/>
</dbReference>
<dbReference type="HOGENOM" id="CLU_001090_4_1_1"/>
<dbReference type="SUPFAM" id="SSF52540">
    <property type="entry name" value="P-loop containing nucleoside triphosphate hydrolases"/>
    <property type="match status" value="1"/>
</dbReference>
<dbReference type="RefSeq" id="XP_006658231.1">
    <property type="nucleotide sequence ID" value="XM_006658168.3"/>
</dbReference>
<evidence type="ECO:0000259" key="1">
    <source>
        <dbReference type="Pfam" id="PF00931"/>
    </source>
</evidence>
<dbReference type="GeneID" id="102718664"/>
<name>J3MI65_ORYBR</name>
<proteinExistence type="predicted"/>
<gene>
    <name evidence="2" type="primary">LOC102718664</name>
</gene>
<keyword evidence="3" id="KW-1185">Reference proteome</keyword>
<dbReference type="Pfam" id="PF00931">
    <property type="entry name" value="NB-ARC"/>
    <property type="match status" value="1"/>
</dbReference>
<dbReference type="PANTHER" id="PTHR33377">
    <property type="entry name" value="OS10G0134700 PROTEIN-RELATED"/>
    <property type="match status" value="1"/>
</dbReference>
<dbReference type="OrthoDB" id="652192at2759"/>
<dbReference type="OMA" id="TEDNHEV"/>
<reference evidence="2" key="1">
    <citation type="journal article" date="2013" name="Nat. Commun.">
        <title>Whole-genome sequencing of Oryza brachyantha reveals mechanisms underlying Oryza genome evolution.</title>
        <authorList>
            <person name="Chen J."/>
            <person name="Huang Q."/>
            <person name="Gao D."/>
            <person name="Wang J."/>
            <person name="Lang Y."/>
            <person name="Liu T."/>
            <person name="Li B."/>
            <person name="Bai Z."/>
            <person name="Luis Goicoechea J."/>
            <person name="Liang C."/>
            <person name="Chen C."/>
            <person name="Zhang W."/>
            <person name="Sun S."/>
            <person name="Liao Y."/>
            <person name="Zhang X."/>
            <person name="Yang L."/>
            <person name="Song C."/>
            <person name="Wang M."/>
            <person name="Shi J."/>
            <person name="Liu G."/>
            <person name="Liu J."/>
            <person name="Zhou H."/>
            <person name="Zhou W."/>
            <person name="Yu Q."/>
            <person name="An N."/>
            <person name="Chen Y."/>
            <person name="Cai Q."/>
            <person name="Wang B."/>
            <person name="Liu B."/>
            <person name="Min J."/>
            <person name="Huang Y."/>
            <person name="Wu H."/>
            <person name="Li Z."/>
            <person name="Zhang Y."/>
            <person name="Yin Y."/>
            <person name="Song W."/>
            <person name="Jiang J."/>
            <person name="Jackson S.A."/>
            <person name="Wing R.A."/>
            <person name="Wang J."/>
            <person name="Chen M."/>
        </authorList>
    </citation>
    <scope>NUCLEOTIDE SEQUENCE [LARGE SCALE GENOMIC DNA]</scope>
    <source>
        <strain evidence="2">cv. IRGC 101232</strain>
    </source>
</reference>
<organism evidence="2">
    <name type="scientific">Oryza brachyantha</name>
    <name type="common">malo sina</name>
    <dbReference type="NCBI Taxonomy" id="4533"/>
    <lineage>
        <taxon>Eukaryota</taxon>
        <taxon>Viridiplantae</taxon>
        <taxon>Streptophyta</taxon>
        <taxon>Embryophyta</taxon>
        <taxon>Tracheophyta</taxon>
        <taxon>Spermatophyta</taxon>
        <taxon>Magnoliopsida</taxon>
        <taxon>Liliopsida</taxon>
        <taxon>Poales</taxon>
        <taxon>Poaceae</taxon>
        <taxon>BOP clade</taxon>
        <taxon>Oryzoideae</taxon>
        <taxon>Oryzeae</taxon>
        <taxon>Oryzinae</taxon>
        <taxon>Oryza</taxon>
    </lineage>
</organism>
<dbReference type="Gramene" id="OB07G10970.1">
    <property type="protein sequence ID" value="OB07G10970.1"/>
    <property type="gene ID" value="OB07G10970"/>
</dbReference>
<sequence length="526" mass="60296">MEALFSAILGELAARSLSFLIDRCSSSASPPPPPSKEEKIQRLERMLLRLAVAVEDAEGRCITSRAMLRQLNMLRRDMHRGYYLLDTFRLQQADEDDDKVSCDTLALSKFNPAKRVRVPVGSSRRAGEGELEQVLHSLEIAMADMVEFVLLLNNYPCIHRQPYSTYLFMDRCMFGRQMEMEHVINFLLHPESPNSYNVGVLPIIGAAKVGKSTLVEHVCCDDRVRSHFSRIIFLSDSDFSEGTSLLNLSDSGVIRHKHSSSSASSGGERLLVVVELAEDTDGDGWRKMYSSSQSCIPTRTKIIVTSRSDKIANLGTTQPLHLKFLSREAYWYFFKVLAFGSSDPEEHPKVASISMAMFNLYFDHEMHNNFIGPFIDLNNMANMIQQATVHEGNYLSLRECIRYYFLHRRGGGSIDSEPRRKCVFVPRKDENERYYCEVYNHCRVRLAHEEEEEEDDDPRIDFKDVLSGRVAPHGRFDAVVWRSHLPPYYNYICSCEIHKYKSLATCRMELRQKRKVQAPLKMSSLN</sequence>
<dbReference type="Proteomes" id="UP000006038">
    <property type="component" value="Chromosome 7"/>
</dbReference>
<accession>J3MI65</accession>